<reference evidence="5" key="1">
    <citation type="submission" date="2020-11" db="EMBL/GenBank/DDBJ databases">
        <title>Multidrug resistant novel bacterium Savagea serpentis sp. nov., isolated from the scats of a vine snake (Ahaetulla nasuta).</title>
        <authorList>
            <person name="Venkata Ramana V."/>
            <person name="Vikas Patil S."/>
            <person name="Yogita Lugani V."/>
        </authorList>
    </citation>
    <scope>NUCLEOTIDE SEQUENCE</scope>
    <source>
        <strain evidence="5">SN6</strain>
    </source>
</reference>
<keyword evidence="3" id="KW-0175">Coiled coil</keyword>
<evidence type="ECO:0000313" key="6">
    <source>
        <dbReference type="Proteomes" id="UP000622653"/>
    </source>
</evidence>
<comment type="caution">
    <text evidence="5">The sequence shown here is derived from an EMBL/GenBank/DDBJ whole genome shotgun (WGS) entry which is preliminary data.</text>
</comment>
<dbReference type="InterPro" id="IPR011234">
    <property type="entry name" value="Fumarylacetoacetase-like_C"/>
</dbReference>
<keyword evidence="6" id="KW-1185">Reference proteome</keyword>
<dbReference type="SUPFAM" id="SSF56529">
    <property type="entry name" value="FAH"/>
    <property type="match status" value="1"/>
</dbReference>
<sequence>MKLITFEMNGYRAIGAVLKEDIIVDLHESYKAYLQSQNKYRYEEIANAFVPSTMEAFLQGGDEAIEEAKKAIAFAEQQEDATTRKLIYARDTVKFLSPINNPEKIICVGHNYREHILEMGREIPEFPVVFAKFANTIIGPEDDIPFYPISEQLDYEAEFVFIVGKEAKNVKEEDALDYVAGYSIANDVTYRDIQRRTLEWLQGKSVDGSAPIGPWMVTRDELADPSGLGVTLKVNGEVRQQTNTENLVFTVQKLIAFLSNLMTLKPGDVVLTGTPGGVGVAMDPPQFLKDGDVVTIEIDKVGVLENRVKAQGGN</sequence>
<dbReference type="EMBL" id="JADKPV010000003">
    <property type="protein sequence ID" value="MBF4501380.1"/>
    <property type="molecule type" value="Genomic_DNA"/>
</dbReference>
<dbReference type="PANTHER" id="PTHR42796:SF4">
    <property type="entry name" value="FUMARYLACETOACETATE HYDROLASE DOMAIN-CONTAINING PROTEIN 2A"/>
    <property type="match status" value="1"/>
</dbReference>
<protein>
    <submittedName>
        <fullName evidence="5">Fumarylacetoacetate hydrolase family protein</fullName>
    </submittedName>
</protein>
<keyword evidence="5" id="KW-0378">Hydrolase</keyword>
<dbReference type="GO" id="GO:0016787">
    <property type="term" value="F:hydrolase activity"/>
    <property type="evidence" value="ECO:0007669"/>
    <property type="project" value="UniProtKB-KW"/>
</dbReference>
<dbReference type="PANTHER" id="PTHR42796">
    <property type="entry name" value="FUMARYLACETOACETATE HYDROLASE DOMAIN-CONTAINING PROTEIN 2A-RELATED"/>
    <property type="match status" value="1"/>
</dbReference>
<evidence type="ECO:0000256" key="3">
    <source>
        <dbReference type="SAM" id="Coils"/>
    </source>
</evidence>
<evidence type="ECO:0000313" key="5">
    <source>
        <dbReference type="EMBL" id="MBF4501380.1"/>
    </source>
</evidence>
<dbReference type="InterPro" id="IPR051121">
    <property type="entry name" value="FAH"/>
</dbReference>
<dbReference type="AlphaFoldDB" id="A0A8J7GK23"/>
<dbReference type="InterPro" id="IPR036663">
    <property type="entry name" value="Fumarylacetoacetase_C_sf"/>
</dbReference>
<dbReference type="GO" id="GO:0046872">
    <property type="term" value="F:metal ion binding"/>
    <property type="evidence" value="ECO:0007669"/>
    <property type="project" value="UniProtKB-KW"/>
</dbReference>
<dbReference type="Gene3D" id="3.90.850.10">
    <property type="entry name" value="Fumarylacetoacetase-like, C-terminal domain"/>
    <property type="match status" value="1"/>
</dbReference>
<gene>
    <name evidence="5" type="ORF">IRY55_08400</name>
</gene>
<dbReference type="RefSeq" id="WP_194562856.1">
    <property type="nucleotide sequence ID" value="NZ_JADKPV010000003.1"/>
</dbReference>
<evidence type="ECO:0000256" key="1">
    <source>
        <dbReference type="ARBA" id="ARBA00010211"/>
    </source>
</evidence>
<evidence type="ECO:0000259" key="4">
    <source>
        <dbReference type="Pfam" id="PF01557"/>
    </source>
</evidence>
<evidence type="ECO:0000256" key="2">
    <source>
        <dbReference type="ARBA" id="ARBA00022723"/>
    </source>
</evidence>
<comment type="similarity">
    <text evidence="1">Belongs to the FAH family.</text>
</comment>
<accession>A0A8J7GK23</accession>
<dbReference type="GO" id="GO:0019752">
    <property type="term" value="P:carboxylic acid metabolic process"/>
    <property type="evidence" value="ECO:0007669"/>
    <property type="project" value="UniProtKB-ARBA"/>
</dbReference>
<dbReference type="GO" id="GO:0016853">
    <property type="term" value="F:isomerase activity"/>
    <property type="evidence" value="ECO:0007669"/>
    <property type="project" value="UniProtKB-ARBA"/>
</dbReference>
<feature type="coiled-coil region" evidence="3">
    <location>
        <begin position="58"/>
        <end position="85"/>
    </location>
</feature>
<feature type="domain" description="Fumarylacetoacetase-like C-terminal" evidence="4">
    <location>
        <begin position="104"/>
        <end position="308"/>
    </location>
</feature>
<organism evidence="5 6">
    <name type="scientific">Savagea serpentis</name>
    <dbReference type="NCBI Taxonomy" id="2785297"/>
    <lineage>
        <taxon>Bacteria</taxon>
        <taxon>Bacillati</taxon>
        <taxon>Bacillota</taxon>
        <taxon>Bacilli</taxon>
        <taxon>Bacillales</taxon>
        <taxon>Caryophanaceae</taxon>
        <taxon>Savagea</taxon>
    </lineage>
</organism>
<proteinExistence type="inferred from homology"/>
<dbReference type="FunFam" id="3.90.850.10:FF:000002">
    <property type="entry name" value="2-hydroxyhepta-2,4-diene-1,7-dioate isomerase"/>
    <property type="match status" value="1"/>
</dbReference>
<dbReference type="Pfam" id="PF01557">
    <property type="entry name" value="FAA_hydrolase"/>
    <property type="match status" value="1"/>
</dbReference>
<name>A0A8J7GK23_9BACL</name>
<dbReference type="Proteomes" id="UP000622653">
    <property type="component" value="Unassembled WGS sequence"/>
</dbReference>
<keyword evidence="2" id="KW-0479">Metal-binding</keyword>